<dbReference type="EC" id="2.10.1.1" evidence="4"/>
<evidence type="ECO:0000256" key="1">
    <source>
        <dbReference type="ARBA" id="ARBA00002901"/>
    </source>
</evidence>
<evidence type="ECO:0000313" key="6">
    <source>
        <dbReference type="EMBL" id="HEC68014.1"/>
    </source>
</evidence>
<dbReference type="SMART" id="SM00852">
    <property type="entry name" value="MoCF_biosynth"/>
    <property type="match status" value="1"/>
</dbReference>
<dbReference type="SUPFAM" id="SSF53218">
    <property type="entry name" value="Molybdenum cofactor biosynthesis proteins"/>
    <property type="match status" value="1"/>
</dbReference>
<evidence type="ECO:0000256" key="3">
    <source>
        <dbReference type="ARBA" id="ARBA00047317"/>
    </source>
</evidence>
<dbReference type="Gene3D" id="2.170.190.11">
    <property type="entry name" value="Molybdopterin biosynthesis moea protein, domain 3"/>
    <property type="match status" value="1"/>
</dbReference>
<dbReference type="InterPro" id="IPR005110">
    <property type="entry name" value="MoeA_linker/N"/>
</dbReference>
<comment type="pathway">
    <text evidence="4">Cofactor biosynthesis; molybdopterin biosynthesis.</text>
</comment>
<feature type="non-terminal residue" evidence="6">
    <location>
        <position position="291"/>
    </location>
</feature>
<comment type="caution">
    <text evidence="6">The sequence shown here is derived from an EMBL/GenBank/DDBJ whole genome shotgun (WGS) entry which is preliminary data.</text>
</comment>
<protein>
    <recommendedName>
        <fullName evidence="4">Molybdopterin molybdenumtransferase</fullName>
        <ecNumber evidence="4">2.10.1.1</ecNumber>
    </recommendedName>
</protein>
<dbReference type="EMBL" id="DRIH01000147">
    <property type="protein sequence ID" value="HEC68014.1"/>
    <property type="molecule type" value="Genomic_DNA"/>
</dbReference>
<keyword evidence="4" id="KW-0479">Metal-binding</keyword>
<gene>
    <name evidence="6" type="ORF">ENI35_04280</name>
</gene>
<feature type="domain" description="MoaB/Mog" evidence="5">
    <location>
        <begin position="186"/>
        <end position="291"/>
    </location>
</feature>
<name>A0A7C2A443_DESA2</name>
<dbReference type="GO" id="GO:0061599">
    <property type="term" value="F:molybdopterin molybdotransferase activity"/>
    <property type="evidence" value="ECO:0007669"/>
    <property type="project" value="UniProtKB-UniRule"/>
</dbReference>
<dbReference type="InterPro" id="IPR038987">
    <property type="entry name" value="MoeA-like"/>
</dbReference>
<dbReference type="InterPro" id="IPR036135">
    <property type="entry name" value="MoeA_linker/N_sf"/>
</dbReference>
<sequence>MKKPFFSTKSPSEVFELFPHFPLVDKEKIPLEEAKGRVLAEDITANENLPGFERATMDGYALKAEDTFGASEASPIWLNIIGEVKMGKVTDLVVKRGEAVKIATGAMLPQGANAVIMVEYTHMVDENTIEVFKPLAPLENVIRADEDFAKGELVLSSGHRLRPQDIGVLAALGKAHVQVFKQPSVAIISTGDEIIPITEKPQPGQVRDVNSYTLYALVREGGGIPWLMGIVKDDLNDLKKVCKYALDKSDVVLISGGSSIGMRDFTLEVINSFPESQILFHGVAISPGKPT</sequence>
<dbReference type="GO" id="GO:0046872">
    <property type="term" value="F:metal ion binding"/>
    <property type="evidence" value="ECO:0007669"/>
    <property type="project" value="UniProtKB-UniRule"/>
</dbReference>
<dbReference type="SUPFAM" id="SSF63882">
    <property type="entry name" value="MoeA N-terminal region -like"/>
    <property type="match status" value="1"/>
</dbReference>
<accession>A0A7C2A443</accession>
<dbReference type="Gene3D" id="3.40.980.10">
    <property type="entry name" value="MoaB/Mog-like domain"/>
    <property type="match status" value="1"/>
</dbReference>
<dbReference type="Pfam" id="PF03453">
    <property type="entry name" value="MoeA_N"/>
    <property type="match status" value="1"/>
</dbReference>
<keyword evidence="4" id="KW-0808">Transferase</keyword>
<dbReference type="Gene3D" id="3.90.105.10">
    <property type="entry name" value="Molybdopterin biosynthesis moea protein, domain 2"/>
    <property type="match status" value="1"/>
</dbReference>
<comment type="cofactor">
    <cofactor evidence="4">
        <name>Mg(2+)</name>
        <dbReference type="ChEBI" id="CHEBI:18420"/>
    </cofactor>
</comment>
<dbReference type="AlphaFoldDB" id="A0A7C2A443"/>
<dbReference type="InterPro" id="IPR001453">
    <property type="entry name" value="MoaB/Mog_dom"/>
</dbReference>
<dbReference type="CDD" id="cd00887">
    <property type="entry name" value="MoeA"/>
    <property type="match status" value="1"/>
</dbReference>
<comment type="function">
    <text evidence="1 4">Catalyzes the insertion of molybdate into adenylated molybdopterin with the concomitant release of AMP.</text>
</comment>
<dbReference type="PANTHER" id="PTHR10192">
    <property type="entry name" value="MOLYBDOPTERIN BIOSYNTHESIS PROTEIN"/>
    <property type="match status" value="1"/>
</dbReference>
<evidence type="ECO:0000256" key="4">
    <source>
        <dbReference type="RuleBase" id="RU365090"/>
    </source>
</evidence>
<comment type="catalytic activity">
    <reaction evidence="3">
        <text>adenylyl-molybdopterin + molybdate = Mo-molybdopterin + AMP + H(+)</text>
        <dbReference type="Rhea" id="RHEA:35047"/>
        <dbReference type="ChEBI" id="CHEBI:15378"/>
        <dbReference type="ChEBI" id="CHEBI:36264"/>
        <dbReference type="ChEBI" id="CHEBI:62727"/>
        <dbReference type="ChEBI" id="CHEBI:71302"/>
        <dbReference type="ChEBI" id="CHEBI:456215"/>
        <dbReference type="EC" id="2.10.1.1"/>
    </reaction>
</comment>
<proteinExistence type="inferred from homology"/>
<comment type="similarity">
    <text evidence="2 4">Belongs to the MoeA family.</text>
</comment>
<dbReference type="Proteomes" id="UP000885738">
    <property type="component" value="Unassembled WGS sequence"/>
</dbReference>
<dbReference type="PANTHER" id="PTHR10192:SF5">
    <property type="entry name" value="GEPHYRIN"/>
    <property type="match status" value="1"/>
</dbReference>
<reference evidence="6" key="1">
    <citation type="journal article" date="2020" name="mSystems">
        <title>Genome- and Community-Level Interaction Insights into Carbon Utilization and Element Cycling Functions of Hydrothermarchaeota in Hydrothermal Sediment.</title>
        <authorList>
            <person name="Zhou Z."/>
            <person name="Liu Y."/>
            <person name="Xu W."/>
            <person name="Pan J."/>
            <person name="Luo Z.H."/>
            <person name="Li M."/>
        </authorList>
    </citation>
    <scope>NUCLEOTIDE SEQUENCE [LARGE SCALE GENOMIC DNA]</scope>
    <source>
        <strain evidence="6">HyVt-389</strain>
    </source>
</reference>
<keyword evidence="4" id="KW-0501">Molybdenum cofactor biosynthesis</keyword>
<dbReference type="GO" id="GO:0006777">
    <property type="term" value="P:Mo-molybdopterin cofactor biosynthetic process"/>
    <property type="evidence" value="ECO:0007669"/>
    <property type="project" value="UniProtKB-UniRule"/>
</dbReference>
<keyword evidence="4" id="KW-0460">Magnesium</keyword>
<dbReference type="UniPathway" id="UPA00344"/>
<dbReference type="Pfam" id="PF00994">
    <property type="entry name" value="MoCF_biosynth"/>
    <property type="match status" value="1"/>
</dbReference>
<dbReference type="GO" id="GO:0005829">
    <property type="term" value="C:cytosol"/>
    <property type="evidence" value="ECO:0007669"/>
    <property type="project" value="TreeGrafter"/>
</dbReference>
<organism evidence="6">
    <name type="scientific">Desulfofervidus auxilii</name>
    <dbReference type="NCBI Taxonomy" id="1621989"/>
    <lineage>
        <taxon>Bacteria</taxon>
        <taxon>Pseudomonadati</taxon>
        <taxon>Thermodesulfobacteriota</taxon>
        <taxon>Candidatus Desulfofervidia</taxon>
        <taxon>Candidatus Desulfofervidales</taxon>
        <taxon>Candidatus Desulfofervidaceae</taxon>
        <taxon>Candidatus Desulfofervidus</taxon>
    </lineage>
</organism>
<evidence type="ECO:0000256" key="2">
    <source>
        <dbReference type="ARBA" id="ARBA00010763"/>
    </source>
</evidence>
<keyword evidence="4" id="KW-0500">Molybdenum</keyword>
<evidence type="ECO:0000259" key="5">
    <source>
        <dbReference type="SMART" id="SM00852"/>
    </source>
</evidence>
<dbReference type="InterPro" id="IPR036425">
    <property type="entry name" value="MoaB/Mog-like_dom_sf"/>
</dbReference>